<dbReference type="NCBIfam" id="TIGR00608">
    <property type="entry name" value="radc"/>
    <property type="match status" value="1"/>
</dbReference>
<dbReference type="SUPFAM" id="SSF102712">
    <property type="entry name" value="JAB1/MPN domain"/>
    <property type="match status" value="1"/>
</dbReference>
<dbReference type="PROSITE" id="PS50249">
    <property type="entry name" value="MPN"/>
    <property type="match status" value="1"/>
</dbReference>
<keyword evidence="1" id="KW-0645">Protease</keyword>
<name>A0A0S2TEX0_9GAMM</name>
<dbReference type="EMBL" id="CP013099">
    <property type="protein sequence ID" value="ALP53697.1"/>
    <property type="molecule type" value="Genomic_DNA"/>
</dbReference>
<protein>
    <submittedName>
        <fullName evidence="7">DNA repair protein RadC</fullName>
    </submittedName>
</protein>
<keyword evidence="5" id="KW-0482">Metalloprotease</keyword>
<dbReference type="GO" id="GO:0006508">
    <property type="term" value="P:proteolysis"/>
    <property type="evidence" value="ECO:0007669"/>
    <property type="project" value="UniProtKB-KW"/>
</dbReference>
<evidence type="ECO:0000259" key="6">
    <source>
        <dbReference type="PROSITE" id="PS50249"/>
    </source>
</evidence>
<dbReference type="InterPro" id="IPR020891">
    <property type="entry name" value="UPF0758_CS"/>
</dbReference>
<dbReference type="InterPro" id="IPR037518">
    <property type="entry name" value="MPN"/>
</dbReference>
<dbReference type="PANTHER" id="PTHR30471:SF6">
    <property type="entry name" value="UPF0758 PROTEIN VC_0510"/>
    <property type="match status" value="1"/>
</dbReference>
<dbReference type="CDD" id="cd08071">
    <property type="entry name" value="MPN_DUF2466"/>
    <property type="match status" value="1"/>
</dbReference>
<evidence type="ECO:0000256" key="2">
    <source>
        <dbReference type="ARBA" id="ARBA00022723"/>
    </source>
</evidence>
<dbReference type="Pfam" id="PF04002">
    <property type="entry name" value="RadC"/>
    <property type="match status" value="1"/>
</dbReference>
<evidence type="ECO:0000256" key="1">
    <source>
        <dbReference type="ARBA" id="ARBA00022670"/>
    </source>
</evidence>
<proteinExistence type="predicted"/>
<dbReference type="AlphaFoldDB" id="A0A0S2TEX0"/>
<evidence type="ECO:0000256" key="5">
    <source>
        <dbReference type="ARBA" id="ARBA00023049"/>
    </source>
</evidence>
<dbReference type="PROSITE" id="PS01302">
    <property type="entry name" value="UPF0758"/>
    <property type="match status" value="1"/>
</dbReference>
<keyword evidence="2" id="KW-0479">Metal-binding</keyword>
<sequence>MENALQYDETRLKQQLRQPATRPAEFDDNEQRAIIRLALDILAARHVRGSNLTSPADTTAYLRLKLADYKNEVFCAIYLDNRHRVLTFEEMFRGTIDGASVHPRVVVQRALEINAAAVIFAHNHPSGVAEPSRSDEQLTKRLKDALALVDVRVLDHIVVGDIETTSFSERGLL</sequence>
<dbReference type="Gene3D" id="3.40.140.10">
    <property type="entry name" value="Cytidine Deaminase, domain 2"/>
    <property type="match status" value="1"/>
</dbReference>
<keyword evidence="4" id="KW-0862">Zinc</keyword>
<dbReference type="Proteomes" id="UP000055136">
    <property type="component" value="Chromosome"/>
</dbReference>
<accession>A0A0S2TEX0</accession>
<keyword evidence="8" id="KW-1185">Reference proteome</keyword>
<organism evidence="7 8">
    <name type="scientific">Candidatus Tenderia electrophaga</name>
    <dbReference type="NCBI Taxonomy" id="1748243"/>
    <lineage>
        <taxon>Bacteria</taxon>
        <taxon>Pseudomonadati</taxon>
        <taxon>Pseudomonadota</taxon>
        <taxon>Gammaproteobacteria</taxon>
        <taxon>Candidatus Tenderiales</taxon>
        <taxon>Candidatus Tenderiaceae</taxon>
        <taxon>Candidatus Tenderia</taxon>
    </lineage>
</organism>
<feature type="domain" description="MPN" evidence="6">
    <location>
        <begin position="51"/>
        <end position="173"/>
    </location>
</feature>
<reference evidence="7" key="1">
    <citation type="submission" date="2015-10" db="EMBL/GenBank/DDBJ databases">
        <title>Description of Candidatus Tenderia electrophaga gen. nov, sp. nov., an Uncultivated Electroautotroph from a Biocathode Enrichment.</title>
        <authorList>
            <person name="Eddie B.J."/>
            <person name="Malanoski A.P."/>
            <person name="Wang Z."/>
            <person name="Hall R.J."/>
            <person name="Oh S.D."/>
            <person name="Heiner C."/>
            <person name="Lin B."/>
            <person name="Strycharz-Glaven S.M."/>
        </authorList>
    </citation>
    <scope>NUCLEOTIDE SEQUENCE [LARGE SCALE GENOMIC DNA]</scope>
    <source>
        <strain evidence="7">NRL1</strain>
    </source>
</reference>
<dbReference type="STRING" id="1748243.Tel_11420"/>
<evidence type="ECO:0000256" key="3">
    <source>
        <dbReference type="ARBA" id="ARBA00022801"/>
    </source>
</evidence>
<dbReference type="GO" id="GO:0008237">
    <property type="term" value="F:metallopeptidase activity"/>
    <property type="evidence" value="ECO:0007669"/>
    <property type="project" value="UniProtKB-KW"/>
</dbReference>
<dbReference type="KEGG" id="tee:Tel_11420"/>
<gene>
    <name evidence="7" type="ORF">Tel_11420</name>
</gene>
<dbReference type="GO" id="GO:0046872">
    <property type="term" value="F:metal ion binding"/>
    <property type="evidence" value="ECO:0007669"/>
    <property type="project" value="UniProtKB-KW"/>
</dbReference>
<dbReference type="PANTHER" id="PTHR30471">
    <property type="entry name" value="DNA REPAIR PROTEIN RADC"/>
    <property type="match status" value="1"/>
</dbReference>
<evidence type="ECO:0000313" key="7">
    <source>
        <dbReference type="EMBL" id="ALP53697.1"/>
    </source>
</evidence>
<evidence type="ECO:0000256" key="4">
    <source>
        <dbReference type="ARBA" id="ARBA00022833"/>
    </source>
</evidence>
<dbReference type="InterPro" id="IPR025657">
    <property type="entry name" value="RadC_JAB"/>
</dbReference>
<keyword evidence="3" id="KW-0378">Hydrolase</keyword>
<evidence type="ECO:0000313" key="8">
    <source>
        <dbReference type="Proteomes" id="UP000055136"/>
    </source>
</evidence>
<dbReference type="InterPro" id="IPR001405">
    <property type="entry name" value="UPF0758"/>
</dbReference>